<proteinExistence type="inferred from homology"/>
<dbReference type="Pfam" id="PF00528">
    <property type="entry name" value="BPD_transp_1"/>
    <property type="match status" value="1"/>
</dbReference>
<evidence type="ECO:0000256" key="4">
    <source>
        <dbReference type="ARBA" id="ARBA00022475"/>
    </source>
</evidence>
<feature type="transmembrane region" description="Helical" evidence="8">
    <location>
        <begin position="178"/>
        <end position="198"/>
    </location>
</feature>
<feature type="transmembrane region" description="Helical" evidence="8">
    <location>
        <begin position="12"/>
        <end position="31"/>
    </location>
</feature>
<evidence type="ECO:0000313" key="10">
    <source>
        <dbReference type="EMBL" id="UOO89637.1"/>
    </source>
</evidence>
<feature type="transmembrane region" description="Helical" evidence="8">
    <location>
        <begin position="359"/>
        <end position="380"/>
    </location>
</feature>
<evidence type="ECO:0000256" key="8">
    <source>
        <dbReference type="RuleBase" id="RU363032"/>
    </source>
</evidence>
<sequence>MKLLNSKKTRAYMLLTPLVLFVVVFFLWPLLVMMKQSISDDAVSSVLKETASVIHEWDEKSPPTAAMQQAFIKDIQTEQDPQAIGNMIRKLNSEQAGFRTLLTKTSSKINGTPTVTDLVSIDSRWSDPKYWQAINKLLSPVTDRYLLAAVDMNRDLKGDIQKMPASQSANLDIMLRTFWIAALVTLICVLIGYPYAILLASSEGWVKNVLFMAVLLPLWTSLLVRTAAWFILLQDQGLINDALKAIGLIDQPLHLIFNRVGVVISMTHVLLPFMVLPIYSVLKTIPGNLMPAASSLGAAPWKAFLRVLLPLSFRGILSGMLLVFMTSIGYYITPALIGGAGDQMISSIIAYYATGAANWGMAGALGVILLVVCLVLFTVYERITTDNTRSA</sequence>
<evidence type="ECO:0000313" key="11">
    <source>
        <dbReference type="Proteomes" id="UP000832011"/>
    </source>
</evidence>
<keyword evidence="4" id="KW-1003">Cell membrane</keyword>
<dbReference type="CDD" id="cd06261">
    <property type="entry name" value="TM_PBP2"/>
    <property type="match status" value="1"/>
</dbReference>
<evidence type="ECO:0000256" key="3">
    <source>
        <dbReference type="ARBA" id="ARBA00022448"/>
    </source>
</evidence>
<dbReference type="Proteomes" id="UP000832011">
    <property type="component" value="Chromosome"/>
</dbReference>
<evidence type="ECO:0000256" key="7">
    <source>
        <dbReference type="ARBA" id="ARBA00023136"/>
    </source>
</evidence>
<feature type="transmembrane region" description="Helical" evidence="8">
    <location>
        <begin position="260"/>
        <end position="282"/>
    </location>
</feature>
<keyword evidence="3 8" id="KW-0813">Transport</keyword>
<protein>
    <submittedName>
        <fullName evidence="10">ABC transporter permease</fullName>
    </submittedName>
</protein>
<dbReference type="PANTHER" id="PTHR42929:SF5">
    <property type="entry name" value="ABC TRANSPORTER PERMEASE PROTEIN"/>
    <property type="match status" value="1"/>
</dbReference>
<dbReference type="EMBL" id="CP091511">
    <property type="protein sequence ID" value="UOO89637.1"/>
    <property type="molecule type" value="Genomic_DNA"/>
</dbReference>
<evidence type="ECO:0000256" key="1">
    <source>
        <dbReference type="ARBA" id="ARBA00004651"/>
    </source>
</evidence>
<dbReference type="PROSITE" id="PS50928">
    <property type="entry name" value="ABC_TM1"/>
    <property type="match status" value="1"/>
</dbReference>
<reference evidence="10 11" key="1">
    <citation type="journal article" date="2022" name="Res Sq">
        <title>Evolution of multicellular longitudinally dividing oral cavity symbionts (Neisseriaceae).</title>
        <authorList>
            <person name="Nyongesa S."/>
            <person name="Weber P."/>
            <person name="Bernet E."/>
            <person name="Pullido F."/>
            <person name="Nieckarz M."/>
            <person name="Delaby M."/>
            <person name="Nieves C."/>
            <person name="Viehboeck T."/>
            <person name="Krause N."/>
            <person name="Rivera-Millot A."/>
            <person name="Nakamura A."/>
            <person name="Vischer N."/>
            <person name="VanNieuwenhze M."/>
            <person name="Brun Y."/>
            <person name="Cava F."/>
            <person name="Bulgheresi S."/>
            <person name="Veyrier F."/>
        </authorList>
    </citation>
    <scope>NUCLEOTIDE SEQUENCE [LARGE SCALE GENOMIC DNA]</scope>
    <source>
        <strain evidence="10 11">SN4</strain>
    </source>
</reference>
<gene>
    <name evidence="10" type="ORF">LVJ82_01225</name>
</gene>
<evidence type="ECO:0000256" key="5">
    <source>
        <dbReference type="ARBA" id="ARBA00022692"/>
    </source>
</evidence>
<feature type="domain" description="ABC transmembrane type-1" evidence="9">
    <location>
        <begin position="174"/>
        <end position="380"/>
    </location>
</feature>
<feature type="transmembrane region" description="Helical" evidence="8">
    <location>
        <begin position="210"/>
        <end position="232"/>
    </location>
</feature>
<name>A0ABY4E8B0_9NEIS</name>
<dbReference type="RefSeq" id="WP_058305527.1">
    <property type="nucleotide sequence ID" value="NZ_CABKVG010000007.1"/>
</dbReference>
<accession>A0ABY4E8B0</accession>
<organism evidence="10 11">
    <name type="scientific">Vitreoscilla massiliensis</name>
    <dbReference type="NCBI Taxonomy" id="1689272"/>
    <lineage>
        <taxon>Bacteria</taxon>
        <taxon>Pseudomonadati</taxon>
        <taxon>Pseudomonadota</taxon>
        <taxon>Betaproteobacteria</taxon>
        <taxon>Neisseriales</taxon>
        <taxon>Neisseriaceae</taxon>
        <taxon>Vitreoscilla</taxon>
    </lineage>
</organism>
<keyword evidence="7 8" id="KW-0472">Membrane</keyword>
<keyword evidence="6 8" id="KW-1133">Transmembrane helix</keyword>
<dbReference type="SUPFAM" id="SSF161098">
    <property type="entry name" value="MetI-like"/>
    <property type="match status" value="1"/>
</dbReference>
<evidence type="ECO:0000256" key="6">
    <source>
        <dbReference type="ARBA" id="ARBA00022989"/>
    </source>
</evidence>
<dbReference type="PANTHER" id="PTHR42929">
    <property type="entry name" value="INNER MEMBRANE ABC TRANSPORTER PERMEASE PROTEIN YDCU-RELATED-RELATED"/>
    <property type="match status" value="1"/>
</dbReference>
<comment type="subcellular location">
    <subcellularLocation>
        <location evidence="1 8">Cell membrane</location>
        <topology evidence="1 8">Multi-pass membrane protein</topology>
    </subcellularLocation>
</comment>
<evidence type="ECO:0000259" key="9">
    <source>
        <dbReference type="PROSITE" id="PS50928"/>
    </source>
</evidence>
<comment type="similarity">
    <text evidence="2">Belongs to the binding-protein-dependent transport system permease family. CysTW subfamily.</text>
</comment>
<dbReference type="InterPro" id="IPR035906">
    <property type="entry name" value="MetI-like_sf"/>
</dbReference>
<keyword evidence="5 8" id="KW-0812">Transmembrane</keyword>
<dbReference type="Gene3D" id="1.10.3720.10">
    <property type="entry name" value="MetI-like"/>
    <property type="match status" value="1"/>
</dbReference>
<evidence type="ECO:0000256" key="2">
    <source>
        <dbReference type="ARBA" id="ARBA00007069"/>
    </source>
</evidence>
<dbReference type="InterPro" id="IPR000515">
    <property type="entry name" value="MetI-like"/>
</dbReference>
<keyword evidence="11" id="KW-1185">Reference proteome</keyword>